<evidence type="ECO:0000256" key="7">
    <source>
        <dbReference type="ARBA" id="ARBA00022679"/>
    </source>
</evidence>
<keyword evidence="9" id="KW-0732">Signal</keyword>
<evidence type="ECO:0000256" key="8">
    <source>
        <dbReference type="ARBA" id="ARBA00022692"/>
    </source>
</evidence>
<dbReference type="EMBL" id="SDRB02011427">
    <property type="protein sequence ID" value="THG01377.1"/>
    <property type="molecule type" value="Genomic_DNA"/>
</dbReference>
<keyword evidence="8" id="KW-0812">Transmembrane</keyword>
<dbReference type="InterPro" id="IPR008271">
    <property type="entry name" value="Ser/Thr_kinase_AS"/>
</dbReference>
<proteinExistence type="predicted"/>
<dbReference type="PROSITE" id="PS50011">
    <property type="entry name" value="PROTEIN_KINASE_DOM"/>
    <property type="match status" value="1"/>
</dbReference>
<evidence type="ECO:0000256" key="17">
    <source>
        <dbReference type="ARBA" id="ARBA00023180"/>
    </source>
</evidence>
<organism evidence="21 22">
    <name type="scientific">Camellia sinensis var. sinensis</name>
    <name type="common">China tea</name>
    <dbReference type="NCBI Taxonomy" id="542762"/>
    <lineage>
        <taxon>Eukaryota</taxon>
        <taxon>Viridiplantae</taxon>
        <taxon>Streptophyta</taxon>
        <taxon>Embryophyta</taxon>
        <taxon>Tracheophyta</taxon>
        <taxon>Spermatophyta</taxon>
        <taxon>Magnoliopsida</taxon>
        <taxon>eudicotyledons</taxon>
        <taxon>Gunneridae</taxon>
        <taxon>Pentapetalae</taxon>
        <taxon>asterids</taxon>
        <taxon>Ericales</taxon>
        <taxon>Theaceae</taxon>
        <taxon>Camellia</taxon>
    </lineage>
</organism>
<dbReference type="Gene3D" id="1.10.510.10">
    <property type="entry name" value="Transferase(Phosphotransferase) domain 1"/>
    <property type="match status" value="1"/>
</dbReference>
<evidence type="ECO:0000256" key="11">
    <source>
        <dbReference type="ARBA" id="ARBA00022741"/>
    </source>
</evidence>
<keyword evidence="22" id="KW-1185">Reference proteome</keyword>
<dbReference type="EC" id="2.7.11.1" evidence="2"/>
<keyword evidence="16" id="KW-0675">Receptor</keyword>
<evidence type="ECO:0000256" key="12">
    <source>
        <dbReference type="ARBA" id="ARBA00022777"/>
    </source>
</evidence>
<dbReference type="InterPro" id="IPR000719">
    <property type="entry name" value="Prot_kinase_dom"/>
</dbReference>
<keyword evidence="4" id="KW-0723">Serine/threonine-protein kinase</keyword>
<dbReference type="Proteomes" id="UP000306102">
    <property type="component" value="Unassembled WGS sequence"/>
</dbReference>
<evidence type="ECO:0000256" key="13">
    <source>
        <dbReference type="ARBA" id="ARBA00022840"/>
    </source>
</evidence>
<evidence type="ECO:0000256" key="19">
    <source>
        <dbReference type="ARBA" id="ARBA00048679"/>
    </source>
</evidence>
<evidence type="ECO:0000256" key="14">
    <source>
        <dbReference type="ARBA" id="ARBA00022989"/>
    </source>
</evidence>
<evidence type="ECO:0000259" key="20">
    <source>
        <dbReference type="PROSITE" id="PS50011"/>
    </source>
</evidence>
<dbReference type="InterPro" id="IPR011009">
    <property type="entry name" value="Kinase-like_dom_sf"/>
</dbReference>
<comment type="catalytic activity">
    <reaction evidence="18">
        <text>L-threonyl-[protein] + ATP = O-phospho-L-threonyl-[protein] + ADP + H(+)</text>
        <dbReference type="Rhea" id="RHEA:46608"/>
        <dbReference type="Rhea" id="RHEA-COMP:11060"/>
        <dbReference type="Rhea" id="RHEA-COMP:11605"/>
        <dbReference type="ChEBI" id="CHEBI:15378"/>
        <dbReference type="ChEBI" id="CHEBI:30013"/>
        <dbReference type="ChEBI" id="CHEBI:30616"/>
        <dbReference type="ChEBI" id="CHEBI:61977"/>
        <dbReference type="ChEBI" id="CHEBI:456216"/>
        <dbReference type="EC" id="2.7.11.1"/>
    </reaction>
</comment>
<reference evidence="21 22" key="1">
    <citation type="journal article" date="2018" name="Proc. Natl. Acad. Sci. U.S.A.">
        <title>Draft genome sequence of Camellia sinensis var. sinensis provides insights into the evolution of the tea genome and tea quality.</title>
        <authorList>
            <person name="Wei C."/>
            <person name="Yang H."/>
            <person name="Wang S."/>
            <person name="Zhao J."/>
            <person name="Liu C."/>
            <person name="Gao L."/>
            <person name="Xia E."/>
            <person name="Lu Y."/>
            <person name="Tai Y."/>
            <person name="She G."/>
            <person name="Sun J."/>
            <person name="Cao H."/>
            <person name="Tong W."/>
            <person name="Gao Q."/>
            <person name="Li Y."/>
            <person name="Deng W."/>
            <person name="Jiang X."/>
            <person name="Wang W."/>
            <person name="Chen Q."/>
            <person name="Zhang S."/>
            <person name="Li H."/>
            <person name="Wu J."/>
            <person name="Wang P."/>
            <person name="Li P."/>
            <person name="Shi C."/>
            <person name="Zheng F."/>
            <person name="Jian J."/>
            <person name="Huang B."/>
            <person name="Shan D."/>
            <person name="Shi M."/>
            <person name="Fang C."/>
            <person name="Yue Y."/>
            <person name="Li F."/>
            <person name="Li D."/>
            <person name="Wei S."/>
            <person name="Han B."/>
            <person name="Jiang C."/>
            <person name="Yin Y."/>
            <person name="Xia T."/>
            <person name="Zhang Z."/>
            <person name="Bennetzen J.L."/>
            <person name="Zhao S."/>
            <person name="Wan X."/>
        </authorList>
    </citation>
    <scope>NUCLEOTIDE SEQUENCE [LARGE SCALE GENOMIC DNA]</scope>
    <source>
        <strain evidence="22">cv. Shuchazao</strain>
        <tissue evidence="21">Leaf</tissue>
    </source>
</reference>
<evidence type="ECO:0000256" key="10">
    <source>
        <dbReference type="ARBA" id="ARBA00022737"/>
    </source>
</evidence>
<evidence type="ECO:0000256" key="15">
    <source>
        <dbReference type="ARBA" id="ARBA00023136"/>
    </source>
</evidence>
<evidence type="ECO:0000256" key="1">
    <source>
        <dbReference type="ARBA" id="ARBA00004162"/>
    </source>
</evidence>
<keyword evidence="13" id="KW-0067">ATP-binding</keyword>
<dbReference type="InterPro" id="IPR051564">
    <property type="entry name" value="LRR_receptor-like_kinase"/>
</dbReference>
<dbReference type="PANTHER" id="PTHR48055:SF57">
    <property type="entry name" value="PROTEIN KINASE DOMAIN-CONTAINING PROTEIN"/>
    <property type="match status" value="1"/>
</dbReference>
<dbReference type="FunFam" id="1.10.510.10:FF:000358">
    <property type="entry name" value="Putative leucine-rich repeat receptor-like serine/threonine-protein kinase"/>
    <property type="match status" value="1"/>
</dbReference>
<evidence type="ECO:0000256" key="6">
    <source>
        <dbReference type="ARBA" id="ARBA00022614"/>
    </source>
</evidence>
<evidence type="ECO:0000256" key="18">
    <source>
        <dbReference type="ARBA" id="ARBA00047899"/>
    </source>
</evidence>
<keyword evidence="10" id="KW-0677">Repeat</keyword>
<dbReference type="AlphaFoldDB" id="A0A4V3WKM5"/>
<evidence type="ECO:0000313" key="22">
    <source>
        <dbReference type="Proteomes" id="UP000306102"/>
    </source>
</evidence>
<dbReference type="PROSITE" id="PS00108">
    <property type="entry name" value="PROTEIN_KINASE_ST"/>
    <property type="match status" value="1"/>
</dbReference>
<keyword evidence="17" id="KW-0325">Glycoprotein</keyword>
<evidence type="ECO:0000256" key="4">
    <source>
        <dbReference type="ARBA" id="ARBA00022527"/>
    </source>
</evidence>
<name>A0A4V3WKM5_CAMSN</name>
<sequence length="253" mass="28355">MRHRNLLKILSICSSVDFNGDEFKASVYEFMANGNLDKWLHQVGVGDHEPPEKHKNLKLIQRLDISIDVASALEYLHCGCESTIIHGDLKPSNVLLDDEMTAHIGDFGLAKIISTILSNMAQGPSNSVAIRGTIGYVAPEYGMDDMPSTLGDVYSFGILLLEMFTSKKPTNDMFKDHLNMHIFVKNALPERVMEIVDPYILLEHKTTRWLNDCMVSILRIGVACSMESPRDRLEMGSVISELHKIKNTYMNAG</sequence>
<keyword evidence="3" id="KW-1003">Cell membrane</keyword>
<accession>A0A4V3WKM5</accession>
<keyword evidence="6" id="KW-0433">Leucine-rich repeat</keyword>
<comment type="catalytic activity">
    <reaction evidence="19">
        <text>L-seryl-[protein] + ATP = O-phospho-L-seryl-[protein] + ADP + H(+)</text>
        <dbReference type="Rhea" id="RHEA:17989"/>
        <dbReference type="Rhea" id="RHEA-COMP:9863"/>
        <dbReference type="Rhea" id="RHEA-COMP:11604"/>
        <dbReference type="ChEBI" id="CHEBI:15378"/>
        <dbReference type="ChEBI" id="CHEBI:29999"/>
        <dbReference type="ChEBI" id="CHEBI:30616"/>
        <dbReference type="ChEBI" id="CHEBI:83421"/>
        <dbReference type="ChEBI" id="CHEBI:456216"/>
        <dbReference type="EC" id="2.7.11.1"/>
    </reaction>
</comment>
<keyword evidence="12" id="KW-0418">Kinase</keyword>
<dbReference type="STRING" id="542762.A0A4V3WKM5"/>
<evidence type="ECO:0000256" key="3">
    <source>
        <dbReference type="ARBA" id="ARBA00022475"/>
    </source>
</evidence>
<keyword evidence="5" id="KW-0597">Phosphoprotein</keyword>
<keyword evidence="7" id="KW-0808">Transferase</keyword>
<protein>
    <recommendedName>
        <fullName evidence="2">non-specific serine/threonine protein kinase</fullName>
        <ecNumber evidence="2">2.7.11.1</ecNumber>
    </recommendedName>
</protein>
<evidence type="ECO:0000256" key="5">
    <source>
        <dbReference type="ARBA" id="ARBA00022553"/>
    </source>
</evidence>
<comment type="subcellular location">
    <subcellularLocation>
        <location evidence="1">Cell membrane</location>
        <topology evidence="1">Single-pass membrane protein</topology>
    </subcellularLocation>
</comment>
<dbReference type="PANTHER" id="PTHR48055">
    <property type="entry name" value="LEUCINE-RICH REPEAT RECEPTOR PROTEIN KINASE EMS1"/>
    <property type="match status" value="1"/>
</dbReference>
<dbReference type="SUPFAM" id="SSF56112">
    <property type="entry name" value="Protein kinase-like (PK-like)"/>
    <property type="match status" value="1"/>
</dbReference>
<dbReference type="GO" id="GO:0004674">
    <property type="term" value="F:protein serine/threonine kinase activity"/>
    <property type="evidence" value="ECO:0007669"/>
    <property type="project" value="UniProtKB-KW"/>
</dbReference>
<evidence type="ECO:0000256" key="2">
    <source>
        <dbReference type="ARBA" id="ARBA00012513"/>
    </source>
</evidence>
<keyword evidence="11" id="KW-0547">Nucleotide-binding</keyword>
<dbReference type="InterPro" id="IPR001245">
    <property type="entry name" value="Ser-Thr/Tyr_kinase_cat_dom"/>
</dbReference>
<evidence type="ECO:0000256" key="9">
    <source>
        <dbReference type="ARBA" id="ARBA00022729"/>
    </source>
</evidence>
<dbReference type="SMART" id="SM00220">
    <property type="entry name" value="S_TKc"/>
    <property type="match status" value="1"/>
</dbReference>
<gene>
    <name evidence="21" type="ORF">TEA_006328</name>
</gene>
<dbReference type="Pfam" id="PF07714">
    <property type="entry name" value="PK_Tyr_Ser-Thr"/>
    <property type="match status" value="1"/>
</dbReference>
<keyword evidence="15" id="KW-0472">Membrane</keyword>
<dbReference type="GO" id="GO:0005524">
    <property type="term" value="F:ATP binding"/>
    <property type="evidence" value="ECO:0007669"/>
    <property type="project" value="UniProtKB-KW"/>
</dbReference>
<keyword evidence="14" id="KW-1133">Transmembrane helix</keyword>
<evidence type="ECO:0000313" key="21">
    <source>
        <dbReference type="EMBL" id="THG01377.1"/>
    </source>
</evidence>
<comment type="caution">
    <text evidence="21">The sequence shown here is derived from an EMBL/GenBank/DDBJ whole genome shotgun (WGS) entry which is preliminary data.</text>
</comment>
<feature type="domain" description="Protein kinase" evidence="20">
    <location>
        <begin position="1"/>
        <end position="250"/>
    </location>
</feature>
<evidence type="ECO:0000256" key="16">
    <source>
        <dbReference type="ARBA" id="ARBA00023170"/>
    </source>
</evidence>
<dbReference type="GO" id="GO:0005886">
    <property type="term" value="C:plasma membrane"/>
    <property type="evidence" value="ECO:0007669"/>
    <property type="project" value="UniProtKB-SubCell"/>
</dbReference>